<evidence type="ECO:0000313" key="9">
    <source>
        <dbReference type="Proteomes" id="UP000548067"/>
    </source>
</evidence>
<dbReference type="Pfam" id="PF14322">
    <property type="entry name" value="SusD-like_3"/>
    <property type="match status" value="1"/>
</dbReference>
<reference evidence="8 9" key="1">
    <citation type="submission" date="2020-04" db="EMBL/GenBank/DDBJ databases">
        <title>Genome analysis and antimicrobial resistance characteristics of Chryseobacterium aquaticum isolated from farmed salmonids.</title>
        <authorList>
            <person name="Saticioglu I.B."/>
            <person name="Duman M."/>
            <person name="Altun S."/>
        </authorList>
    </citation>
    <scope>NUCLEOTIDE SEQUENCE [LARGE SCALE GENOMIC DNA]</scope>
    <source>
        <strain evidence="8 9">C-174</strain>
    </source>
</reference>
<keyword evidence="5" id="KW-0998">Cell outer membrane</keyword>
<dbReference type="InterPro" id="IPR012944">
    <property type="entry name" value="SusD_RagB_dom"/>
</dbReference>
<evidence type="ECO:0000259" key="6">
    <source>
        <dbReference type="Pfam" id="PF07980"/>
    </source>
</evidence>
<evidence type="ECO:0000256" key="4">
    <source>
        <dbReference type="ARBA" id="ARBA00023136"/>
    </source>
</evidence>
<dbReference type="GO" id="GO:0009279">
    <property type="term" value="C:cell outer membrane"/>
    <property type="evidence" value="ECO:0007669"/>
    <property type="project" value="UniProtKB-SubCell"/>
</dbReference>
<dbReference type="InterPro" id="IPR011990">
    <property type="entry name" value="TPR-like_helical_dom_sf"/>
</dbReference>
<dbReference type="EMBL" id="JABCJF010000001">
    <property type="protein sequence ID" value="NMR33207.1"/>
    <property type="molecule type" value="Genomic_DNA"/>
</dbReference>
<dbReference type="PROSITE" id="PS51257">
    <property type="entry name" value="PROKAR_LIPOPROTEIN"/>
    <property type="match status" value="1"/>
</dbReference>
<keyword evidence="4" id="KW-0472">Membrane</keyword>
<feature type="domain" description="RagB/SusD" evidence="6">
    <location>
        <begin position="343"/>
        <end position="463"/>
    </location>
</feature>
<gene>
    <name evidence="8" type="ORF">HIO71_03180</name>
</gene>
<dbReference type="Pfam" id="PF07980">
    <property type="entry name" value="SusD_RagB"/>
    <property type="match status" value="1"/>
</dbReference>
<dbReference type="AlphaFoldDB" id="A0A848MXB4"/>
<evidence type="ECO:0000256" key="5">
    <source>
        <dbReference type="ARBA" id="ARBA00023237"/>
    </source>
</evidence>
<protein>
    <submittedName>
        <fullName evidence="8">RagB/SusD family nutrient uptake outer membrane protein</fullName>
    </submittedName>
</protein>
<sequence length="463" mass="52394">MKMNFKIQYIITAVILTIILGSAVSCEKLIETDFPNNQIASDLVFEDEQTAEAALAGLYSGMWEASMYSGGINGKGALLGTYTDDLTCFYTSASNGVLDLYLNQQLPTNTAVTAFWTNAYQLIYSANSIIEGVGKSKSLSQAVKDRVRGEALLVRSMLYMDLFQIFGEVPYTDTTDYLINSTLKRMPEGEFLIKVETDLSESVILLPAVYRNTERIYPNKYAGYVALAKMKMLLKKWNEAEVICSVIMQSSLFSYQNDISKVFQKSGTHIIWQLKPKNTNDATKEASLYNFTAAPMSFAMNQDLVNSFSAADLRRQHYFTAVPFGAQVNYKPAKYKNLAVNNPTEYSVIYRLDEIYLMQAENFLQQNKISEAIPMINRSRQRAGLAALASTLSVTDAMTELRKEKRREFFTEQGIRFFDLKRWGMLDQLNSVKPNWKSSHAKWPLPQKELLVNPNLNPQNTGY</sequence>
<evidence type="ECO:0000256" key="3">
    <source>
        <dbReference type="ARBA" id="ARBA00022729"/>
    </source>
</evidence>
<comment type="subcellular location">
    <subcellularLocation>
        <location evidence="1">Cell outer membrane</location>
    </subcellularLocation>
</comment>
<keyword evidence="3" id="KW-0732">Signal</keyword>
<dbReference type="InterPro" id="IPR033985">
    <property type="entry name" value="SusD-like_N"/>
</dbReference>
<comment type="caution">
    <text evidence="8">The sequence shown here is derived from an EMBL/GenBank/DDBJ whole genome shotgun (WGS) entry which is preliminary data.</text>
</comment>
<evidence type="ECO:0000256" key="1">
    <source>
        <dbReference type="ARBA" id="ARBA00004442"/>
    </source>
</evidence>
<evidence type="ECO:0000256" key="2">
    <source>
        <dbReference type="ARBA" id="ARBA00006275"/>
    </source>
</evidence>
<name>A0A848MXB4_9FLAO</name>
<comment type="similarity">
    <text evidence="2">Belongs to the SusD family.</text>
</comment>
<accession>A0A848MXB4</accession>
<dbReference type="Gene3D" id="1.25.40.390">
    <property type="match status" value="1"/>
</dbReference>
<dbReference type="Proteomes" id="UP000548067">
    <property type="component" value="Unassembled WGS sequence"/>
</dbReference>
<dbReference type="SUPFAM" id="SSF48452">
    <property type="entry name" value="TPR-like"/>
    <property type="match status" value="1"/>
</dbReference>
<organism evidence="8 9">
    <name type="scientific">Chryseobacterium aquaticum</name>
    <dbReference type="NCBI Taxonomy" id="452084"/>
    <lineage>
        <taxon>Bacteria</taxon>
        <taxon>Pseudomonadati</taxon>
        <taxon>Bacteroidota</taxon>
        <taxon>Flavobacteriia</taxon>
        <taxon>Flavobacteriales</taxon>
        <taxon>Weeksellaceae</taxon>
        <taxon>Chryseobacterium group</taxon>
        <taxon>Chryseobacterium</taxon>
    </lineage>
</organism>
<proteinExistence type="inferred from homology"/>
<feature type="domain" description="SusD-like N-terminal" evidence="7">
    <location>
        <begin position="52"/>
        <end position="230"/>
    </location>
</feature>
<evidence type="ECO:0000259" key="7">
    <source>
        <dbReference type="Pfam" id="PF14322"/>
    </source>
</evidence>
<evidence type="ECO:0000313" key="8">
    <source>
        <dbReference type="EMBL" id="NMR33207.1"/>
    </source>
</evidence>